<evidence type="ECO:0000313" key="3">
    <source>
        <dbReference type="WBParaSite" id="jg2757"/>
    </source>
</evidence>
<dbReference type="Proteomes" id="UP000887574">
    <property type="component" value="Unplaced"/>
</dbReference>
<evidence type="ECO:0000313" key="2">
    <source>
        <dbReference type="Proteomes" id="UP000887574"/>
    </source>
</evidence>
<reference evidence="3" key="1">
    <citation type="submission" date="2022-11" db="UniProtKB">
        <authorList>
            <consortium name="WormBaseParasite"/>
        </authorList>
    </citation>
    <scope>IDENTIFICATION</scope>
</reference>
<sequence length="199" mass="22315">MYCWQHPVNRSYIASSFIVWACCSAAAAEALYNPAFSVSVSCSHDMMQMSVDFDKPFGGRVLTRPNTFCSVNGEGRTQVQLQLLLDGQSRQQCGIVQVEGEYVALVGVEINPHLITHNDNTYFVRCPIHQPVIYSSSTEAQQQFVGLRSLEITEQVKVTPLRPQIPADRQTAQNVKEKIVDQPYQARLIVPANFSQLCY</sequence>
<keyword evidence="1" id="KW-0732">Signal</keyword>
<dbReference type="AlphaFoldDB" id="A0A915E8R7"/>
<keyword evidence="2" id="KW-1185">Reference proteome</keyword>
<proteinExistence type="predicted"/>
<evidence type="ECO:0000256" key="1">
    <source>
        <dbReference type="SAM" id="SignalP"/>
    </source>
</evidence>
<dbReference type="WBParaSite" id="jg2757">
    <property type="protein sequence ID" value="jg2757"/>
    <property type="gene ID" value="jg2757"/>
</dbReference>
<organism evidence="2 3">
    <name type="scientific">Ditylenchus dipsaci</name>
    <dbReference type="NCBI Taxonomy" id="166011"/>
    <lineage>
        <taxon>Eukaryota</taxon>
        <taxon>Metazoa</taxon>
        <taxon>Ecdysozoa</taxon>
        <taxon>Nematoda</taxon>
        <taxon>Chromadorea</taxon>
        <taxon>Rhabditida</taxon>
        <taxon>Tylenchina</taxon>
        <taxon>Tylenchomorpha</taxon>
        <taxon>Sphaerularioidea</taxon>
        <taxon>Anguinidae</taxon>
        <taxon>Anguininae</taxon>
        <taxon>Ditylenchus</taxon>
    </lineage>
</organism>
<accession>A0A915E8R7</accession>
<feature type="chain" id="PRO_5038054183" evidence="1">
    <location>
        <begin position="31"/>
        <end position="199"/>
    </location>
</feature>
<feature type="signal peptide" evidence="1">
    <location>
        <begin position="1"/>
        <end position="30"/>
    </location>
</feature>
<protein>
    <submittedName>
        <fullName evidence="3">ZP domain-containing protein</fullName>
    </submittedName>
</protein>
<name>A0A915E8R7_9BILA</name>